<evidence type="ECO:0008006" key="3">
    <source>
        <dbReference type="Google" id="ProtNLM"/>
    </source>
</evidence>
<dbReference type="EMBL" id="HACG01047226">
    <property type="protein sequence ID" value="CEK94091.1"/>
    <property type="molecule type" value="Transcribed_RNA"/>
</dbReference>
<accession>A0A0B7BP07</accession>
<dbReference type="AlphaFoldDB" id="A0A0B7BP07"/>
<gene>
    <name evidence="2" type="primary">ORF198883</name>
</gene>
<reference evidence="2" key="1">
    <citation type="submission" date="2014-12" db="EMBL/GenBank/DDBJ databases">
        <title>Insight into the proteome of Arion vulgaris.</title>
        <authorList>
            <person name="Aradska J."/>
            <person name="Bulat T."/>
            <person name="Smidak R."/>
            <person name="Sarate P."/>
            <person name="Gangsoo J."/>
            <person name="Sialana F."/>
            <person name="Bilban M."/>
            <person name="Lubec G."/>
        </authorList>
    </citation>
    <scope>NUCLEOTIDE SEQUENCE</scope>
    <source>
        <tissue evidence="2">Skin</tissue>
    </source>
</reference>
<sequence length="104" mass="11966">LDIFISGPVSSCYSNKKSCQYCFCTNAIFALGHLVERTVESDADKHLHIAFVDQERAFNSLERKKLWIVLSIYGINAHLINLCIRQYINNQCTVRTKSIRKVSR</sequence>
<keyword evidence="1" id="KW-0812">Transmembrane</keyword>
<protein>
    <recommendedName>
        <fullName evidence="3">Reverse transcriptase domain-containing protein</fullName>
    </recommendedName>
</protein>
<feature type="non-terminal residue" evidence="2">
    <location>
        <position position="1"/>
    </location>
</feature>
<organism evidence="2">
    <name type="scientific">Arion vulgaris</name>
    <dbReference type="NCBI Taxonomy" id="1028688"/>
    <lineage>
        <taxon>Eukaryota</taxon>
        <taxon>Metazoa</taxon>
        <taxon>Spiralia</taxon>
        <taxon>Lophotrochozoa</taxon>
        <taxon>Mollusca</taxon>
        <taxon>Gastropoda</taxon>
        <taxon>Heterobranchia</taxon>
        <taxon>Euthyneura</taxon>
        <taxon>Panpulmonata</taxon>
        <taxon>Eupulmonata</taxon>
        <taxon>Stylommatophora</taxon>
        <taxon>Helicina</taxon>
        <taxon>Arionoidea</taxon>
        <taxon>Arionidae</taxon>
        <taxon>Arion</taxon>
    </lineage>
</organism>
<proteinExistence type="predicted"/>
<feature type="transmembrane region" description="Helical" evidence="1">
    <location>
        <begin position="66"/>
        <end position="88"/>
    </location>
</feature>
<evidence type="ECO:0000313" key="2">
    <source>
        <dbReference type="EMBL" id="CEK94091.1"/>
    </source>
</evidence>
<evidence type="ECO:0000256" key="1">
    <source>
        <dbReference type="SAM" id="Phobius"/>
    </source>
</evidence>
<name>A0A0B7BP07_9EUPU</name>
<keyword evidence="1" id="KW-0472">Membrane</keyword>
<keyword evidence="1" id="KW-1133">Transmembrane helix</keyword>